<keyword evidence="4" id="KW-1185">Reference proteome</keyword>
<evidence type="ECO:0000313" key="4">
    <source>
        <dbReference type="Proteomes" id="UP000672934"/>
    </source>
</evidence>
<comment type="caution">
    <text evidence="3">The sequence shown here is derived from an EMBL/GenBank/DDBJ whole genome shotgun (WGS) entry which is preliminary data.</text>
</comment>
<protein>
    <recommendedName>
        <fullName evidence="2">YCII-related domain-containing protein</fullName>
    </recommendedName>
</protein>
<proteinExistence type="inferred from homology"/>
<dbReference type="InterPro" id="IPR011008">
    <property type="entry name" value="Dimeric_a/b-barrel"/>
</dbReference>
<dbReference type="Pfam" id="PF03795">
    <property type="entry name" value="YCII"/>
    <property type="match status" value="2"/>
</dbReference>
<comment type="similarity">
    <text evidence="1">Belongs to the YciI family.</text>
</comment>
<dbReference type="AlphaFoldDB" id="A0A916IZD3"/>
<dbReference type="PANTHER" id="PTHR33606">
    <property type="entry name" value="PROTEIN YCII"/>
    <property type="match status" value="1"/>
</dbReference>
<evidence type="ECO:0000259" key="2">
    <source>
        <dbReference type="Pfam" id="PF03795"/>
    </source>
</evidence>
<sequence length="226" mass="24702">MKFVNYATYVQDKGKVNASRAEHVAYADALRKHDRLVMGGPLLDDDGHARGVLLIYQVASQQEAETLVQSDPFVLQGAIADYRLAEWAVLSRNVDVESLAAKLVTADRHAPSKEPHASGATPVGPDAHSARLYVNYAKYVSDHSRILRARPAHRSYAQAIRAKGALIIAGPFADDSGALLIYQAKSKDEAMALISEDPYQAEGVYEATALSEWRLFGLNAGLIERR</sequence>
<evidence type="ECO:0000256" key="1">
    <source>
        <dbReference type="ARBA" id="ARBA00007689"/>
    </source>
</evidence>
<reference evidence="3" key="1">
    <citation type="submission" date="2021-03" db="EMBL/GenBank/DDBJ databases">
        <authorList>
            <person name="Peeters C."/>
        </authorList>
    </citation>
    <scope>NUCLEOTIDE SEQUENCE</scope>
    <source>
        <strain evidence="3">LMG 31506</strain>
    </source>
</reference>
<gene>
    <name evidence="3" type="ORF">LMG31506_05528</name>
</gene>
<feature type="domain" description="YCII-related" evidence="2">
    <location>
        <begin position="132"/>
        <end position="214"/>
    </location>
</feature>
<dbReference type="Proteomes" id="UP000672934">
    <property type="component" value="Unassembled WGS sequence"/>
</dbReference>
<dbReference type="SUPFAM" id="SSF54909">
    <property type="entry name" value="Dimeric alpha+beta barrel"/>
    <property type="match status" value="2"/>
</dbReference>
<dbReference type="PANTHER" id="PTHR33606:SF3">
    <property type="entry name" value="PROTEIN YCII"/>
    <property type="match status" value="1"/>
</dbReference>
<evidence type="ECO:0000313" key="3">
    <source>
        <dbReference type="EMBL" id="CAG2155916.1"/>
    </source>
</evidence>
<dbReference type="Gene3D" id="3.30.70.1060">
    <property type="entry name" value="Dimeric alpha+beta barrel"/>
    <property type="match status" value="2"/>
</dbReference>
<feature type="domain" description="YCII-related" evidence="2">
    <location>
        <begin position="1"/>
        <end position="87"/>
    </location>
</feature>
<dbReference type="EMBL" id="CAJPUY010000027">
    <property type="protein sequence ID" value="CAG2155916.1"/>
    <property type="molecule type" value="Genomic_DNA"/>
</dbReference>
<dbReference type="InterPro" id="IPR051807">
    <property type="entry name" value="Sec-metab_biosynth-assoc"/>
</dbReference>
<name>A0A916IZD3_9BURK</name>
<dbReference type="InterPro" id="IPR005545">
    <property type="entry name" value="YCII"/>
</dbReference>
<accession>A0A916IZD3</accession>
<organism evidence="3 4">
    <name type="scientific">Cupriavidus yeoncheonensis</name>
    <dbReference type="NCBI Taxonomy" id="1462994"/>
    <lineage>
        <taxon>Bacteria</taxon>
        <taxon>Pseudomonadati</taxon>
        <taxon>Pseudomonadota</taxon>
        <taxon>Betaproteobacteria</taxon>
        <taxon>Burkholderiales</taxon>
        <taxon>Burkholderiaceae</taxon>
        <taxon>Cupriavidus</taxon>
    </lineage>
</organism>